<keyword evidence="2" id="KW-1185">Reference proteome</keyword>
<evidence type="ECO:0000313" key="1">
    <source>
        <dbReference type="EMBL" id="MFC4099315.1"/>
    </source>
</evidence>
<reference evidence="2" key="1">
    <citation type="journal article" date="2019" name="Int. J. Syst. Evol. Microbiol.">
        <title>The Global Catalogue of Microorganisms (GCM) 10K type strain sequencing project: providing services to taxonomists for standard genome sequencing and annotation.</title>
        <authorList>
            <consortium name="The Broad Institute Genomics Platform"/>
            <consortium name="The Broad Institute Genome Sequencing Center for Infectious Disease"/>
            <person name="Wu L."/>
            <person name="Ma J."/>
        </authorList>
    </citation>
    <scope>NUCLEOTIDE SEQUENCE [LARGE SCALE GENOMIC DNA]</scope>
    <source>
        <strain evidence="2">IBRC-M 10987</strain>
    </source>
</reference>
<accession>A0ABV8JXP8</accession>
<dbReference type="RefSeq" id="WP_377718010.1">
    <property type="nucleotide sequence ID" value="NZ_JBHSAM010000017.1"/>
</dbReference>
<evidence type="ECO:0000313" key="2">
    <source>
        <dbReference type="Proteomes" id="UP001595715"/>
    </source>
</evidence>
<name>A0ABV8JXP8_9BACL</name>
<sequence length="157" mass="18282">MFTYQEELPVELTRGLERLVNEHEVIRADIIKVEKLIRELKDRGTPEFHDILNLKCQTDALAESLQIHVNWEAKVLYPLLQDAAARAHNPLAMTSVWMRENDYPGSTYIRLFWGQMSVYLDDHAPGLFEKGLIYLQKACRLTWEQLELEEEILGALT</sequence>
<dbReference type="Proteomes" id="UP001595715">
    <property type="component" value="Unassembled WGS sequence"/>
</dbReference>
<comment type="caution">
    <text evidence="1">The sequence shown here is derived from an EMBL/GenBank/DDBJ whole genome shotgun (WGS) entry which is preliminary data.</text>
</comment>
<organism evidence="1 2">
    <name type="scientific">Paenibacillus xanthanilyticus</name>
    <dbReference type="NCBI Taxonomy" id="1783531"/>
    <lineage>
        <taxon>Bacteria</taxon>
        <taxon>Bacillati</taxon>
        <taxon>Bacillota</taxon>
        <taxon>Bacilli</taxon>
        <taxon>Bacillales</taxon>
        <taxon>Paenibacillaceae</taxon>
        <taxon>Paenibacillus</taxon>
    </lineage>
</organism>
<gene>
    <name evidence="1" type="ORF">ACFOZ8_06540</name>
</gene>
<proteinExistence type="predicted"/>
<dbReference type="Gene3D" id="1.20.120.520">
    <property type="entry name" value="nmb1532 protein domain like"/>
    <property type="match status" value="1"/>
</dbReference>
<protein>
    <submittedName>
        <fullName evidence="1">Hemerythrin domain-containing protein</fullName>
    </submittedName>
</protein>
<dbReference type="EMBL" id="JBHSAM010000017">
    <property type="protein sequence ID" value="MFC4099315.1"/>
    <property type="molecule type" value="Genomic_DNA"/>
</dbReference>